<evidence type="ECO:0000256" key="2">
    <source>
        <dbReference type="ARBA" id="ARBA00022448"/>
    </source>
</evidence>
<protein>
    <submittedName>
        <fullName evidence="8">Multidrug resistance protein MdtO</fullName>
    </submittedName>
</protein>
<evidence type="ECO:0000256" key="6">
    <source>
        <dbReference type="ARBA" id="ARBA00023136"/>
    </source>
</evidence>
<dbReference type="InterPro" id="IPR006726">
    <property type="entry name" value="PHBA_efflux_AaeB/fusaric-R"/>
</dbReference>
<keyword evidence="9" id="KW-1185">Reference proteome</keyword>
<feature type="transmembrane region" description="Helical" evidence="7">
    <location>
        <begin position="433"/>
        <end position="453"/>
    </location>
</feature>
<evidence type="ECO:0000313" key="8">
    <source>
        <dbReference type="EMBL" id="TCK28588.1"/>
    </source>
</evidence>
<dbReference type="AlphaFoldDB" id="A0A4R1I1G0"/>
<evidence type="ECO:0000256" key="5">
    <source>
        <dbReference type="ARBA" id="ARBA00022989"/>
    </source>
</evidence>
<dbReference type="Proteomes" id="UP000295030">
    <property type="component" value="Unassembled WGS sequence"/>
</dbReference>
<proteinExistence type="predicted"/>
<evidence type="ECO:0000313" key="9">
    <source>
        <dbReference type="Proteomes" id="UP000295030"/>
    </source>
</evidence>
<keyword evidence="5 7" id="KW-1133">Transmembrane helix</keyword>
<feature type="transmembrane region" description="Helical" evidence="7">
    <location>
        <begin position="465"/>
        <end position="483"/>
    </location>
</feature>
<dbReference type="PANTHER" id="PTHR30509:SF9">
    <property type="entry name" value="MULTIDRUG RESISTANCE PROTEIN MDTO"/>
    <property type="match status" value="1"/>
</dbReference>
<comment type="caution">
    <text evidence="8">The sequence shown here is derived from an EMBL/GenBank/DDBJ whole genome shotgun (WGS) entry which is preliminary data.</text>
</comment>
<name>A0A4R1I1G0_ANCAQ</name>
<keyword evidence="4 7" id="KW-0812">Transmembrane</keyword>
<keyword evidence="3" id="KW-1003">Cell membrane</keyword>
<evidence type="ECO:0000256" key="1">
    <source>
        <dbReference type="ARBA" id="ARBA00004651"/>
    </source>
</evidence>
<reference evidence="8 9" key="1">
    <citation type="submission" date="2019-03" db="EMBL/GenBank/DDBJ databases">
        <title>Genomic Encyclopedia of Type Strains, Phase IV (KMG-IV): sequencing the most valuable type-strain genomes for metagenomic binning, comparative biology and taxonomic classification.</title>
        <authorList>
            <person name="Goeker M."/>
        </authorList>
    </citation>
    <scope>NUCLEOTIDE SEQUENCE [LARGE SCALE GENOMIC DNA]</scope>
    <source>
        <strain evidence="8 9">DSM 101</strain>
    </source>
</reference>
<feature type="transmembrane region" description="Helical" evidence="7">
    <location>
        <begin position="70"/>
        <end position="94"/>
    </location>
</feature>
<evidence type="ECO:0000256" key="7">
    <source>
        <dbReference type="SAM" id="Phobius"/>
    </source>
</evidence>
<evidence type="ECO:0000256" key="3">
    <source>
        <dbReference type="ARBA" id="ARBA00022475"/>
    </source>
</evidence>
<dbReference type="RefSeq" id="WP_131835722.1">
    <property type="nucleotide sequence ID" value="NZ_SMFY01000002.1"/>
</dbReference>
<feature type="transmembrane region" description="Helical" evidence="7">
    <location>
        <begin position="381"/>
        <end position="402"/>
    </location>
</feature>
<dbReference type="Pfam" id="PF04632">
    <property type="entry name" value="FUSC"/>
    <property type="match status" value="1"/>
</dbReference>
<keyword evidence="6 7" id="KW-0472">Membrane</keyword>
<dbReference type="OrthoDB" id="105720at2"/>
<dbReference type="EMBL" id="SMFY01000002">
    <property type="protein sequence ID" value="TCK28588.1"/>
    <property type="molecule type" value="Genomic_DNA"/>
</dbReference>
<sequence>MTRSAESPWGGILREAWADLQPTPGRFAMAWRVALLCALVCGTAMLYKVPESAISCYLIIFLMRPNGAENVGQALGLIVLVSLIVLLMAPIIQLTAEQPLLRIAVIAATSFAFLFLSSASQLGEIGAIIALVIAFVLTLVDQVPAGEIVTRGLLYAWQMAVMPMVLLAIFSMVLGTSPHRLLRRTVIRQLDAATLALSGKGRHALHAALEEGRAASDKQALLARLFHTAPRRELAWLSGSVATTYRLLLAVAALPAGLTDGALAQQCRAMAAQVRGRGRPTAEAAPLREGEGEGALDAAQRALADLVRPNGGTDVVAAKPPFLAADAFTNPDHQRYALKTTAAAISCYLIYSLIDWQGIHTAMVTCYVAALGTTGETVHKLALRITGCLIGAVMGLGSILFVIPHLQSVGGLMALVFAGVLVAAWVSSGSERISYGGVQIGLAFLLTILDGFAPSTDMDSARDRVVGILLGNLVVYVVFTQIWPKSAVADVRERLAKALGALARLATLDRAARGQAVNEAGMVETELARARDVLALLPFEPAHQRPPAARVQRLHRLVEEAGAVLPLLVFAGNVPQETARRLAAAAEQVARRDGWQAHAEASATPGGEATDALARHTERIADLAAV</sequence>
<keyword evidence="2" id="KW-0813">Transport</keyword>
<evidence type="ECO:0000256" key="4">
    <source>
        <dbReference type="ARBA" id="ARBA00022692"/>
    </source>
</evidence>
<feature type="transmembrane region" description="Helical" evidence="7">
    <location>
        <begin position="100"/>
        <end position="118"/>
    </location>
</feature>
<gene>
    <name evidence="8" type="ORF">EV667_2595</name>
</gene>
<feature type="transmembrane region" description="Helical" evidence="7">
    <location>
        <begin position="409"/>
        <end position="427"/>
    </location>
</feature>
<dbReference type="GO" id="GO:0005886">
    <property type="term" value="C:plasma membrane"/>
    <property type="evidence" value="ECO:0007669"/>
    <property type="project" value="UniProtKB-SubCell"/>
</dbReference>
<feature type="transmembrane region" description="Helical" evidence="7">
    <location>
        <begin position="125"/>
        <end position="143"/>
    </location>
</feature>
<accession>A0A4R1I1G0</accession>
<organism evidence="8 9">
    <name type="scientific">Ancylobacter aquaticus</name>
    <dbReference type="NCBI Taxonomy" id="100"/>
    <lineage>
        <taxon>Bacteria</taxon>
        <taxon>Pseudomonadati</taxon>
        <taxon>Pseudomonadota</taxon>
        <taxon>Alphaproteobacteria</taxon>
        <taxon>Hyphomicrobiales</taxon>
        <taxon>Xanthobacteraceae</taxon>
        <taxon>Ancylobacter</taxon>
    </lineage>
</organism>
<feature type="transmembrane region" description="Helical" evidence="7">
    <location>
        <begin position="29"/>
        <end position="49"/>
    </location>
</feature>
<dbReference type="GO" id="GO:0022857">
    <property type="term" value="F:transmembrane transporter activity"/>
    <property type="evidence" value="ECO:0007669"/>
    <property type="project" value="InterPro"/>
</dbReference>
<comment type="subcellular location">
    <subcellularLocation>
        <location evidence="1">Cell membrane</location>
        <topology evidence="1">Multi-pass membrane protein</topology>
    </subcellularLocation>
</comment>
<feature type="transmembrane region" description="Helical" evidence="7">
    <location>
        <begin position="155"/>
        <end position="174"/>
    </location>
</feature>
<dbReference type="PANTHER" id="PTHR30509">
    <property type="entry name" value="P-HYDROXYBENZOIC ACID EFFLUX PUMP SUBUNIT-RELATED"/>
    <property type="match status" value="1"/>
</dbReference>